<evidence type="ECO:0000256" key="1">
    <source>
        <dbReference type="SAM" id="MobiDB-lite"/>
    </source>
</evidence>
<protein>
    <submittedName>
        <fullName evidence="2">Uncharacterized protein</fullName>
    </submittedName>
</protein>
<dbReference type="EMBL" id="MF042360">
    <property type="protein sequence ID" value="ARV76827.1"/>
    <property type="molecule type" value="Genomic_DNA"/>
</dbReference>
<keyword evidence="3" id="KW-1185">Reference proteome</keyword>
<gene>
    <name evidence="2" type="ORF">PHABIO_196</name>
</gene>
<evidence type="ECO:0000313" key="3">
    <source>
        <dbReference type="Proteomes" id="UP000225448"/>
    </source>
</evidence>
<name>A0A1Y0T1W5_9CAUD</name>
<feature type="region of interest" description="Disordered" evidence="1">
    <location>
        <begin position="31"/>
        <end position="66"/>
    </location>
</feature>
<proteinExistence type="predicted"/>
<sequence>MFGLSNMFNFNPPESTGKEKLEELCGIHWGSSYKGEMKNDKGERTNRKIKDQPFYHRRNDGKMKNY</sequence>
<dbReference type="Proteomes" id="UP000225448">
    <property type="component" value="Segment"/>
</dbReference>
<reference evidence="2 3" key="1">
    <citation type="submission" date="2017-05" db="EMBL/GenBank/DDBJ databases">
        <authorList>
            <person name="Song R."/>
            <person name="Chenine A.L."/>
            <person name="Ruprecht R.M."/>
        </authorList>
    </citation>
    <scope>NUCLEOTIDE SEQUENCE [LARGE SCALE GENOMIC DNA]</scope>
</reference>
<feature type="compositionally biased region" description="Basic and acidic residues" evidence="1">
    <location>
        <begin position="35"/>
        <end position="66"/>
    </location>
</feature>
<organism evidence="2 3">
    <name type="scientific">Pseudomonas phage Phabio</name>
    <dbReference type="NCBI Taxonomy" id="2006668"/>
    <lineage>
        <taxon>Viruses</taxon>
        <taxon>Duplodnaviria</taxon>
        <taxon>Heunggongvirae</taxon>
        <taxon>Uroviricota</taxon>
        <taxon>Caudoviricetes</taxon>
        <taxon>Chimalliviridae</taxon>
        <taxon>Phabiovirus</taxon>
        <taxon>Phabiovirus phabio</taxon>
    </lineage>
</organism>
<evidence type="ECO:0000313" key="2">
    <source>
        <dbReference type="EMBL" id="ARV76827.1"/>
    </source>
</evidence>
<accession>A0A1Y0T1W5</accession>